<sequence length="151" mass="16709">MSEGSGTLAPSTDNSTVSDLVHKGVIPTNHSGAVFIIESTTSLFSKAIIMMSRVGDNLYLVPTTEGLYLKAYNSSKTVCGGFLFRNEFFLYRDTTRLNVDRAQNVCRISMKCAISTFHQIGEKKPCNSLVLFLDPMGTHIKFIFYVNCGTF</sequence>
<dbReference type="GO" id="GO:0000076">
    <property type="term" value="P:DNA replication checkpoint signaling"/>
    <property type="evidence" value="ECO:0007669"/>
    <property type="project" value="TreeGrafter"/>
</dbReference>
<keyword evidence="2" id="KW-1185">Reference proteome</keyword>
<dbReference type="EMBL" id="AZBU02000009">
    <property type="protein sequence ID" value="TKR64309.1"/>
    <property type="molecule type" value="Genomic_DNA"/>
</dbReference>
<dbReference type="OrthoDB" id="60092at2759"/>
<dbReference type="InterPro" id="IPR046938">
    <property type="entry name" value="DNA_clamp_sf"/>
</dbReference>
<dbReference type="AlphaFoldDB" id="A0A4U5M627"/>
<dbReference type="GO" id="GO:0030896">
    <property type="term" value="C:checkpoint clamp complex"/>
    <property type="evidence" value="ECO:0007669"/>
    <property type="project" value="InterPro"/>
</dbReference>
<dbReference type="GO" id="GO:0006281">
    <property type="term" value="P:DNA repair"/>
    <property type="evidence" value="ECO:0007669"/>
    <property type="project" value="TreeGrafter"/>
</dbReference>
<dbReference type="PANTHER" id="PTHR15237:SF0">
    <property type="entry name" value="CELL CYCLE CHECKPOINT CONTROL PROTEIN"/>
    <property type="match status" value="1"/>
</dbReference>
<accession>A0A4U5M627</accession>
<dbReference type="Pfam" id="PF04139">
    <property type="entry name" value="Rad9"/>
    <property type="match status" value="1"/>
</dbReference>
<evidence type="ECO:0000313" key="1">
    <source>
        <dbReference type="EMBL" id="TKR64309.1"/>
    </source>
</evidence>
<dbReference type="GO" id="GO:0071479">
    <property type="term" value="P:cellular response to ionizing radiation"/>
    <property type="evidence" value="ECO:0007669"/>
    <property type="project" value="TreeGrafter"/>
</dbReference>
<comment type="caution">
    <text evidence="1">The sequence shown here is derived from an EMBL/GenBank/DDBJ whole genome shotgun (WGS) entry which is preliminary data.</text>
</comment>
<dbReference type="SUPFAM" id="SSF55979">
    <property type="entry name" value="DNA clamp"/>
    <property type="match status" value="1"/>
</dbReference>
<dbReference type="PANTHER" id="PTHR15237">
    <property type="entry name" value="DNA REPAIR PROTEIN RAD9"/>
    <property type="match status" value="1"/>
</dbReference>
<dbReference type="Gene3D" id="3.70.10.10">
    <property type="match status" value="1"/>
</dbReference>
<dbReference type="Proteomes" id="UP000298663">
    <property type="component" value="Unassembled WGS sequence"/>
</dbReference>
<dbReference type="GO" id="GO:0031573">
    <property type="term" value="P:mitotic intra-S DNA damage checkpoint signaling"/>
    <property type="evidence" value="ECO:0007669"/>
    <property type="project" value="TreeGrafter"/>
</dbReference>
<organism evidence="1 2">
    <name type="scientific">Steinernema carpocapsae</name>
    <name type="common">Entomopathogenic nematode</name>
    <dbReference type="NCBI Taxonomy" id="34508"/>
    <lineage>
        <taxon>Eukaryota</taxon>
        <taxon>Metazoa</taxon>
        <taxon>Ecdysozoa</taxon>
        <taxon>Nematoda</taxon>
        <taxon>Chromadorea</taxon>
        <taxon>Rhabditida</taxon>
        <taxon>Tylenchina</taxon>
        <taxon>Panagrolaimomorpha</taxon>
        <taxon>Strongyloidoidea</taxon>
        <taxon>Steinernematidae</taxon>
        <taxon>Steinernema</taxon>
    </lineage>
</organism>
<gene>
    <name evidence="1" type="ORF">L596_024868</name>
</gene>
<protein>
    <submittedName>
        <fullName evidence="1">Uncharacterized protein</fullName>
    </submittedName>
</protein>
<dbReference type="STRING" id="34508.A0A4U5M627"/>
<reference evidence="1 2" key="2">
    <citation type="journal article" date="2019" name="G3 (Bethesda)">
        <title>Hybrid Assembly of the Genome of the Entomopathogenic Nematode Steinernema carpocapsae Identifies the X-Chromosome.</title>
        <authorList>
            <person name="Serra L."/>
            <person name="Macchietto M."/>
            <person name="Macias-Munoz A."/>
            <person name="McGill C.J."/>
            <person name="Rodriguez I.M."/>
            <person name="Rodriguez B."/>
            <person name="Murad R."/>
            <person name="Mortazavi A."/>
        </authorList>
    </citation>
    <scope>NUCLEOTIDE SEQUENCE [LARGE SCALE GENOMIC DNA]</scope>
    <source>
        <strain evidence="1 2">ALL</strain>
    </source>
</reference>
<name>A0A4U5M627_STECR</name>
<proteinExistence type="predicted"/>
<reference evidence="1 2" key="1">
    <citation type="journal article" date="2015" name="Genome Biol.">
        <title>Comparative genomics of Steinernema reveals deeply conserved gene regulatory networks.</title>
        <authorList>
            <person name="Dillman A.R."/>
            <person name="Macchietto M."/>
            <person name="Porter C.F."/>
            <person name="Rogers A."/>
            <person name="Williams B."/>
            <person name="Antoshechkin I."/>
            <person name="Lee M.M."/>
            <person name="Goodwin Z."/>
            <person name="Lu X."/>
            <person name="Lewis E.E."/>
            <person name="Goodrich-Blair H."/>
            <person name="Stock S.P."/>
            <person name="Adams B.J."/>
            <person name="Sternberg P.W."/>
            <person name="Mortazavi A."/>
        </authorList>
    </citation>
    <scope>NUCLEOTIDE SEQUENCE [LARGE SCALE GENOMIC DNA]</scope>
    <source>
        <strain evidence="1 2">ALL</strain>
    </source>
</reference>
<dbReference type="InterPro" id="IPR007268">
    <property type="entry name" value="Rad9/Ddc1"/>
</dbReference>
<evidence type="ECO:0000313" key="2">
    <source>
        <dbReference type="Proteomes" id="UP000298663"/>
    </source>
</evidence>